<dbReference type="EMBL" id="CP021434">
    <property type="protein sequence ID" value="ARU62904.1"/>
    <property type="molecule type" value="Genomic_DNA"/>
</dbReference>
<keyword evidence="2" id="KW-1185">Reference proteome</keyword>
<protein>
    <submittedName>
        <fullName evidence="1">Uncharacterized protein</fullName>
    </submittedName>
</protein>
<evidence type="ECO:0000313" key="1">
    <source>
        <dbReference type="EMBL" id="ARU62904.1"/>
    </source>
</evidence>
<name>A0A1Y0IUA0_9BACL</name>
<dbReference type="KEGG" id="tum:CBW65_19410"/>
<dbReference type="OrthoDB" id="2382290at2"/>
<dbReference type="Proteomes" id="UP000195437">
    <property type="component" value="Chromosome"/>
</dbReference>
<dbReference type="RefSeq" id="WP_087458254.1">
    <property type="nucleotide sequence ID" value="NZ_CP021434.1"/>
</dbReference>
<reference evidence="2" key="1">
    <citation type="submission" date="2017-05" db="EMBL/GenBank/DDBJ databases">
        <authorList>
            <person name="Sung H."/>
        </authorList>
    </citation>
    <scope>NUCLEOTIDE SEQUENCE [LARGE SCALE GENOMIC DNA]</scope>
    <source>
        <strain evidence="2">AR23208</strain>
    </source>
</reference>
<accession>A0A1Y0IUA0</accession>
<evidence type="ECO:0000313" key="2">
    <source>
        <dbReference type="Proteomes" id="UP000195437"/>
    </source>
</evidence>
<sequence length="72" mass="8614">MSLVLMEDLRKPMPKRRFAFVHSVRIFRPVVKVARFAFRSSRFLLRRAIWVIKGDSAKPLHQEIQVVTRQEH</sequence>
<gene>
    <name evidence="1" type="ORF">CBW65_19410</name>
</gene>
<dbReference type="AlphaFoldDB" id="A0A1Y0IUA0"/>
<organism evidence="1 2">
    <name type="scientific">Tumebacillus avium</name>
    <dbReference type="NCBI Taxonomy" id="1903704"/>
    <lineage>
        <taxon>Bacteria</taxon>
        <taxon>Bacillati</taxon>
        <taxon>Bacillota</taxon>
        <taxon>Bacilli</taxon>
        <taxon>Bacillales</taxon>
        <taxon>Alicyclobacillaceae</taxon>
        <taxon>Tumebacillus</taxon>
    </lineage>
</organism>
<proteinExistence type="predicted"/>